<evidence type="ECO:0000313" key="1">
    <source>
        <dbReference type="EMBL" id="TGX82858.1"/>
    </source>
</evidence>
<reference evidence="1" key="1">
    <citation type="submission" date="2019-04" db="EMBL/GenBank/DDBJ databases">
        <title>Microbes associate with the intestines of laboratory mice.</title>
        <authorList>
            <person name="Navarre W."/>
            <person name="Wong E."/>
            <person name="Huang K."/>
            <person name="Tropini C."/>
            <person name="Ng K."/>
            <person name="Yu B."/>
        </authorList>
    </citation>
    <scope>NUCLEOTIDE SEQUENCE</scope>
    <source>
        <strain evidence="1">NM73_A23</strain>
    </source>
</reference>
<organism evidence="1 2">
    <name type="scientific">Palleniella muris</name>
    <dbReference type="NCBI Taxonomy" id="3038145"/>
    <lineage>
        <taxon>Bacteria</taxon>
        <taxon>Pseudomonadati</taxon>
        <taxon>Bacteroidota</taxon>
        <taxon>Bacteroidia</taxon>
        <taxon>Bacteroidales</taxon>
        <taxon>Prevotellaceae</taxon>
        <taxon>Palleniella</taxon>
    </lineage>
</organism>
<name>A0AC61QR63_9BACT</name>
<comment type="caution">
    <text evidence="1">The sequence shown here is derived from an EMBL/GenBank/DDBJ whole genome shotgun (WGS) entry which is preliminary data.</text>
</comment>
<keyword evidence="2" id="KW-1185">Reference proteome</keyword>
<evidence type="ECO:0000313" key="2">
    <source>
        <dbReference type="Proteomes" id="UP000308886"/>
    </source>
</evidence>
<protein>
    <submittedName>
        <fullName evidence="1">Uncharacterized protein</fullName>
    </submittedName>
</protein>
<sequence>MKKYFKWLTESNRPKHILVGFFIGLTLGVVAAFTAAFSAEMKDWLWNGKRGGTFGWIKGNGFDWLDFIATIIGGITGALFRYLVLGTSIC</sequence>
<proteinExistence type="predicted"/>
<dbReference type="Proteomes" id="UP000308886">
    <property type="component" value="Unassembled WGS sequence"/>
</dbReference>
<accession>A0AC61QR63</accession>
<dbReference type="EMBL" id="SRZC01000007">
    <property type="protein sequence ID" value="TGX82858.1"/>
    <property type="molecule type" value="Genomic_DNA"/>
</dbReference>
<gene>
    <name evidence="1" type="ORF">E5358_05865</name>
</gene>